<evidence type="ECO:0000256" key="4">
    <source>
        <dbReference type="ARBA" id="ARBA00023180"/>
    </source>
</evidence>
<dbReference type="EMBL" id="JARVCO010000002">
    <property type="protein sequence ID" value="MDZ8117006.1"/>
    <property type="molecule type" value="Genomic_DNA"/>
</dbReference>
<comment type="caution">
    <text evidence="7">The sequence shown here is derived from an EMBL/GenBank/DDBJ whole genome shotgun (WGS) entry which is preliminary data.</text>
</comment>
<dbReference type="InterPro" id="IPR000917">
    <property type="entry name" value="Sulfatase_N"/>
</dbReference>
<keyword evidence="3" id="KW-0378">Hydrolase</keyword>
<dbReference type="InterPro" id="IPR024607">
    <property type="entry name" value="Sulfatase_CS"/>
</dbReference>
<dbReference type="PROSITE" id="PS00523">
    <property type="entry name" value="SULFATASE_1"/>
    <property type="match status" value="1"/>
</dbReference>
<feature type="domain" description="Sulfatase N-terminal" evidence="6">
    <location>
        <begin position="29"/>
        <end position="396"/>
    </location>
</feature>
<proteinExistence type="inferred from homology"/>
<accession>A0ABU5MS38</accession>
<dbReference type="InterPro" id="IPR017850">
    <property type="entry name" value="Alkaline_phosphatase_core_sf"/>
</dbReference>
<evidence type="ECO:0000313" key="8">
    <source>
        <dbReference type="Proteomes" id="UP001290861"/>
    </source>
</evidence>
<keyword evidence="8" id="KW-1185">Reference proteome</keyword>
<reference evidence="7 8" key="1">
    <citation type="journal article" date="2024" name="Appl. Environ. Microbiol.">
        <title>Pontiella agarivorans sp. nov., a novel marine anaerobic bacterium capable of degrading macroalgal polysaccharides and fixing nitrogen.</title>
        <authorList>
            <person name="Liu N."/>
            <person name="Kivenson V."/>
            <person name="Peng X."/>
            <person name="Cui Z."/>
            <person name="Lankiewicz T.S."/>
            <person name="Gosselin K.M."/>
            <person name="English C.J."/>
            <person name="Blair E.M."/>
            <person name="O'Malley M.A."/>
            <person name="Valentine D.L."/>
        </authorList>
    </citation>
    <scope>NUCLEOTIDE SEQUENCE [LARGE SCALE GENOMIC DNA]</scope>
    <source>
        <strain evidence="7 8">NLcol2</strain>
    </source>
</reference>
<protein>
    <submittedName>
        <fullName evidence="7">Sulfatase</fullName>
    </submittedName>
</protein>
<evidence type="ECO:0000256" key="5">
    <source>
        <dbReference type="SAM" id="SignalP"/>
    </source>
</evidence>
<evidence type="ECO:0000256" key="3">
    <source>
        <dbReference type="ARBA" id="ARBA00022801"/>
    </source>
</evidence>
<evidence type="ECO:0000313" key="7">
    <source>
        <dbReference type="EMBL" id="MDZ8117006.1"/>
    </source>
</evidence>
<evidence type="ECO:0000259" key="6">
    <source>
        <dbReference type="Pfam" id="PF00884"/>
    </source>
</evidence>
<dbReference type="Gene3D" id="3.40.720.10">
    <property type="entry name" value="Alkaline Phosphatase, subunit A"/>
    <property type="match status" value="1"/>
</dbReference>
<gene>
    <name evidence="7" type="ORF">P9H32_00075</name>
</gene>
<evidence type="ECO:0000256" key="2">
    <source>
        <dbReference type="ARBA" id="ARBA00022729"/>
    </source>
</evidence>
<sequence length="555" mass="63199">MNTKMNIFSAMMGVGLLAGAAGAAELSKPNILFVMSDDHTSQAIGAYGGRLAVLNPTPTIDSIAEEGMVMENAFCQNAICTPSRASIMTGQSSAVNGCPTLADTLPAERQYLPIELKKAGYQTAVIGKWHLHALPETFDYYKVLPGQGRYFDPIFFELGATGVNKFRRNVYEGSVKMTGHSSDCIADSALDWFKNKRDPKKPFYLSMHFKAPHDYFQYAPRYEDYLADVTIPEPENMRDRKNHGSIATRGDQDELVPYIGTSVGRRNPRRNYSQAEGRGKWAKKLDQSRSDEEILGDTYQEYLKAYLRCVKGVDDNLKRVVDYLKAEGLYDNTIIFYTGDQGFYLGEHDYIDKRWAYEESMRMPFIVRYPKQVKAGRSDAIVENIDYAPTILDFAGAETPDYMHGRSFKKILETGTASKDWKDSAYYHYWMHMASHDNPGHIAIRTKRYKLILFYGAPMDSDQAETPPAWELYDLKNDPTEDNNVYDNPEYAGVIEKLKKKLKTRRAELGEDDPKFPFNAVINEFWDYDQADRAKAIQLSHTYRQQRAAEAKVEK</sequence>
<dbReference type="PANTHER" id="PTHR43108:SF6">
    <property type="entry name" value="N-SULPHOGLUCOSAMINE SULPHOHYDROLASE"/>
    <property type="match status" value="1"/>
</dbReference>
<dbReference type="Proteomes" id="UP001290861">
    <property type="component" value="Unassembled WGS sequence"/>
</dbReference>
<dbReference type="PANTHER" id="PTHR43108">
    <property type="entry name" value="N-ACETYLGLUCOSAMINE-6-SULFATASE FAMILY MEMBER"/>
    <property type="match status" value="1"/>
</dbReference>
<name>A0ABU5MS38_9BACT</name>
<feature type="signal peptide" evidence="5">
    <location>
        <begin position="1"/>
        <end position="23"/>
    </location>
</feature>
<feature type="chain" id="PRO_5047023439" evidence="5">
    <location>
        <begin position="24"/>
        <end position="555"/>
    </location>
</feature>
<dbReference type="SUPFAM" id="SSF53649">
    <property type="entry name" value="Alkaline phosphatase-like"/>
    <property type="match status" value="1"/>
</dbReference>
<evidence type="ECO:0000256" key="1">
    <source>
        <dbReference type="ARBA" id="ARBA00008779"/>
    </source>
</evidence>
<comment type="similarity">
    <text evidence="1">Belongs to the sulfatase family.</text>
</comment>
<keyword evidence="2 5" id="KW-0732">Signal</keyword>
<organism evidence="7 8">
    <name type="scientific">Pontiella agarivorans</name>
    <dbReference type="NCBI Taxonomy" id="3038953"/>
    <lineage>
        <taxon>Bacteria</taxon>
        <taxon>Pseudomonadati</taxon>
        <taxon>Kiritimatiellota</taxon>
        <taxon>Kiritimatiellia</taxon>
        <taxon>Kiritimatiellales</taxon>
        <taxon>Pontiellaceae</taxon>
        <taxon>Pontiella</taxon>
    </lineage>
</organism>
<dbReference type="PROSITE" id="PS00149">
    <property type="entry name" value="SULFATASE_2"/>
    <property type="match status" value="1"/>
</dbReference>
<dbReference type="Pfam" id="PF00884">
    <property type="entry name" value="Sulfatase"/>
    <property type="match status" value="1"/>
</dbReference>
<dbReference type="CDD" id="cd16031">
    <property type="entry name" value="G6S_like"/>
    <property type="match status" value="1"/>
</dbReference>
<keyword evidence="4" id="KW-0325">Glycoprotein</keyword>